<dbReference type="RefSeq" id="XP_069210442.1">
    <property type="nucleotide sequence ID" value="XM_069353024.1"/>
</dbReference>
<keyword evidence="3" id="KW-1185">Reference proteome</keyword>
<reference evidence="2 3" key="1">
    <citation type="submission" date="2023-08" db="EMBL/GenBank/DDBJ databases">
        <title>Annotated Genome Sequence of Vanrija albida AlHP1.</title>
        <authorList>
            <person name="Herzog R."/>
        </authorList>
    </citation>
    <scope>NUCLEOTIDE SEQUENCE [LARGE SCALE GENOMIC DNA]</scope>
    <source>
        <strain evidence="2 3">AlHP1</strain>
    </source>
</reference>
<feature type="signal peptide" evidence="1">
    <location>
        <begin position="1"/>
        <end position="18"/>
    </location>
</feature>
<evidence type="ECO:0000313" key="2">
    <source>
        <dbReference type="EMBL" id="KAL1410498.1"/>
    </source>
</evidence>
<name>A0ABR3Q6X1_9TREE</name>
<comment type="caution">
    <text evidence="2">The sequence shown here is derived from an EMBL/GenBank/DDBJ whole genome shotgun (WGS) entry which is preliminary data.</text>
</comment>
<organism evidence="2 3">
    <name type="scientific">Vanrija albida</name>
    <dbReference type="NCBI Taxonomy" id="181172"/>
    <lineage>
        <taxon>Eukaryota</taxon>
        <taxon>Fungi</taxon>
        <taxon>Dikarya</taxon>
        <taxon>Basidiomycota</taxon>
        <taxon>Agaricomycotina</taxon>
        <taxon>Tremellomycetes</taxon>
        <taxon>Trichosporonales</taxon>
        <taxon>Trichosporonaceae</taxon>
        <taxon>Vanrija</taxon>
    </lineage>
</organism>
<evidence type="ECO:0000256" key="1">
    <source>
        <dbReference type="SAM" id="SignalP"/>
    </source>
</evidence>
<keyword evidence="1" id="KW-0732">Signal</keyword>
<dbReference type="EMBL" id="JBBXJM010000003">
    <property type="protein sequence ID" value="KAL1410498.1"/>
    <property type="molecule type" value="Genomic_DNA"/>
</dbReference>
<gene>
    <name evidence="2" type="ORF">Q8F55_004511</name>
</gene>
<accession>A0ABR3Q6X1</accession>
<sequence length="186" mass="19721">MRLTIVALFSVLAASAYGANIDTAALNAAIKNPQGAADIIGTIVTHLEETAANPKRANEAWAVYDSQFLPELKELQGKPKKAQSTLDKLSKEAAAAQNQKGKRDNAKVDVPALKQAVATPEGAVGVINSVIAGIQSSSVVVRRDEQAAAWAAYDQKFLPELANLQGNPKKAKSTLDKLVKEFEASK</sequence>
<dbReference type="GeneID" id="95985554"/>
<proteinExistence type="predicted"/>
<protein>
    <recommendedName>
        <fullName evidence="4">SXP/RAL-2 family protein Ani s 5-like cation-binding domain-containing protein</fullName>
    </recommendedName>
</protein>
<evidence type="ECO:0008006" key="4">
    <source>
        <dbReference type="Google" id="ProtNLM"/>
    </source>
</evidence>
<feature type="chain" id="PRO_5047443722" description="SXP/RAL-2 family protein Ani s 5-like cation-binding domain-containing protein" evidence="1">
    <location>
        <begin position="19"/>
        <end position="186"/>
    </location>
</feature>
<evidence type="ECO:0000313" key="3">
    <source>
        <dbReference type="Proteomes" id="UP001565368"/>
    </source>
</evidence>
<dbReference type="Proteomes" id="UP001565368">
    <property type="component" value="Unassembled WGS sequence"/>
</dbReference>